<dbReference type="Proteomes" id="UP000270471">
    <property type="component" value="Unassembled WGS sequence"/>
</dbReference>
<protein>
    <submittedName>
        <fullName evidence="1">Uncharacterized protein</fullName>
    </submittedName>
</protein>
<sequence length="166" mass="18039">MRPEVDLQFVEPGEVVYKLLCALPFLAGHARDRTAASGTAVVKTVLVNDIASHPDASMHTVAEYRDPLPVAVDHLYHGTGRRLPTSTQPCEYAYSEATVLLDDVAGHDRELLQAAAVLADELLHAYGIPQTGLIATDGQLRTDGFTDRNRGAVAEWARQHNLLEAT</sequence>
<proteinExistence type="predicted"/>
<comment type="caution">
    <text evidence="1">The sequence shown here is derived from an EMBL/GenBank/DDBJ whole genome shotgun (WGS) entry which is preliminary data.</text>
</comment>
<dbReference type="AlphaFoldDB" id="A0A3M0HUG0"/>
<gene>
    <name evidence="1" type="ORF">CTZ28_36445</name>
</gene>
<dbReference type="EMBL" id="PENI01000034">
    <property type="protein sequence ID" value="RMB81081.1"/>
    <property type="molecule type" value="Genomic_DNA"/>
</dbReference>
<organism evidence="1 2">
    <name type="scientific">Streptomyces shenzhenensis</name>
    <dbReference type="NCBI Taxonomy" id="943815"/>
    <lineage>
        <taxon>Bacteria</taxon>
        <taxon>Bacillati</taxon>
        <taxon>Actinomycetota</taxon>
        <taxon>Actinomycetes</taxon>
        <taxon>Kitasatosporales</taxon>
        <taxon>Streptomycetaceae</taxon>
        <taxon>Streptomyces</taxon>
    </lineage>
</organism>
<accession>A0A3M0HUG0</accession>
<evidence type="ECO:0000313" key="2">
    <source>
        <dbReference type="Proteomes" id="UP000270471"/>
    </source>
</evidence>
<keyword evidence="2" id="KW-1185">Reference proteome</keyword>
<reference evidence="1 2" key="1">
    <citation type="submission" date="2017-11" db="EMBL/GenBank/DDBJ databases">
        <title>Draft genome of actinobacteria isolated from guarana (Paullinia cupana (Mart.) Ducke.</title>
        <authorList>
            <person name="Siqueira K.A."/>
            <person name="Liotti R.G."/>
            <person name="Mendes T.A.O."/>
            <person name="Soares M.A."/>
        </authorList>
    </citation>
    <scope>NUCLEOTIDE SEQUENCE [LARGE SCALE GENOMIC DNA]</scope>
    <source>
        <strain evidence="1 2">193</strain>
    </source>
</reference>
<evidence type="ECO:0000313" key="1">
    <source>
        <dbReference type="EMBL" id="RMB81081.1"/>
    </source>
</evidence>
<dbReference type="OrthoDB" id="3443870at2"/>
<dbReference type="RefSeq" id="WP_121894070.1">
    <property type="nucleotide sequence ID" value="NZ_PENI01000034.1"/>
</dbReference>
<name>A0A3M0HUG0_9ACTN</name>